<feature type="domain" description="GST C-terminal" evidence="2">
    <location>
        <begin position="79"/>
        <end position="198"/>
    </location>
</feature>
<evidence type="ECO:0000259" key="1">
    <source>
        <dbReference type="PROSITE" id="PS50404"/>
    </source>
</evidence>
<dbReference type="PANTHER" id="PTHR44051">
    <property type="entry name" value="GLUTATHIONE S-TRANSFERASE-RELATED"/>
    <property type="match status" value="1"/>
</dbReference>
<dbReference type="PROSITE" id="PS50404">
    <property type="entry name" value="GST_NTER"/>
    <property type="match status" value="1"/>
</dbReference>
<organism evidence="3 4">
    <name type="scientific">Sulfitobacter aestuarii</name>
    <dbReference type="NCBI Taxonomy" id="2161676"/>
    <lineage>
        <taxon>Bacteria</taxon>
        <taxon>Pseudomonadati</taxon>
        <taxon>Pseudomonadota</taxon>
        <taxon>Alphaproteobacteria</taxon>
        <taxon>Rhodobacterales</taxon>
        <taxon>Roseobacteraceae</taxon>
        <taxon>Sulfitobacter</taxon>
    </lineage>
</organism>
<comment type="caution">
    <text evidence="3">The sequence shown here is derived from an EMBL/GenBank/DDBJ whole genome shotgun (WGS) entry which is preliminary data.</text>
</comment>
<sequence>MYTVIGATKSRAFRVMWMLEELGQAYEHIPAAARSDEARRYNPSGKIPALKDGDEVLTDSVAIMTYLADKHGKLTAPAGTPARARQDALTFWLIDEFDAVLWAAAKHSFVFPEEQRVPQVKDSLKAEFKRAAAILSERLDGPFLMGDEITLPDLLALHCINWSIGANFPRVDDRLGQWARKMRERPAYIAAQSRDAAA</sequence>
<dbReference type="PANTHER" id="PTHR44051:SF8">
    <property type="entry name" value="GLUTATHIONE S-TRANSFERASE GSTA"/>
    <property type="match status" value="1"/>
</dbReference>
<evidence type="ECO:0000313" key="4">
    <source>
        <dbReference type="Proteomes" id="UP001597474"/>
    </source>
</evidence>
<dbReference type="InterPro" id="IPR004045">
    <property type="entry name" value="Glutathione_S-Trfase_N"/>
</dbReference>
<dbReference type="Proteomes" id="UP001597474">
    <property type="component" value="Unassembled WGS sequence"/>
</dbReference>
<dbReference type="EMBL" id="JBHUMP010000006">
    <property type="protein sequence ID" value="MFD2739683.1"/>
    <property type="molecule type" value="Genomic_DNA"/>
</dbReference>
<dbReference type="SFLD" id="SFLDS00019">
    <property type="entry name" value="Glutathione_Transferase_(cytos"/>
    <property type="match status" value="1"/>
</dbReference>
<reference evidence="4" key="1">
    <citation type="journal article" date="2019" name="Int. J. Syst. Evol. Microbiol.">
        <title>The Global Catalogue of Microorganisms (GCM) 10K type strain sequencing project: providing services to taxonomists for standard genome sequencing and annotation.</title>
        <authorList>
            <consortium name="The Broad Institute Genomics Platform"/>
            <consortium name="The Broad Institute Genome Sequencing Center for Infectious Disease"/>
            <person name="Wu L."/>
            <person name="Ma J."/>
        </authorList>
    </citation>
    <scope>NUCLEOTIDE SEQUENCE [LARGE SCALE GENOMIC DNA]</scope>
    <source>
        <strain evidence="4">TISTR 2562</strain>
    </source>
</reference>
<protein>
    <submittedName>
        <fullName evidence="3">Glutathione S-transferase family protein</fullName>
    </submittedName>
</protein>
<dbReference type="InterPro" id="IPR004046">
    <property type="entry name" value="GST_C"/>
</dbReference>
<dbReference type="Gene3D" id="1.20.1050.10">
    <property type="match status" value="1"/>
</dbReference>
<dbReference type="SFLD" id="SFLDG00358">
    <property type="entry name" value="Main_(cytGST)"/>
    <property type="match status" value="1"/>
</dbReference>
<dbReference type="InterPro" id="IPR040079">
    <property type="entry name" value="Glutathione_S-Trfase"/>
</dbReference>
<dbReference type="Pfam" id="PF00043">
    <property type="entry name" value="GST_C"/>
    <property type="match status" value="1"/>
</dbReference>
<dbReference type="RefSeq" id="WP_386373532.1">
    <property type="nucleotide sequence ID" value="NZ_JBHUMP010000006.1"/>
</dbReference>
<dbReference type="InterPro" id="IPR036282">
    <property type="entry name" value="Glutathione-S-Trfase_C_sf"/>
</dbReference>
<dbReference type="CDD" id="cd03046">
    <property type="entry name" value="GST_N_GTT1_like"/>
    <property type="match status" value="1"/>
</dbReference>
<dbReference type="InterPro" id="IPR036249">
    <property type="entry name" value="Thioredoxin-like_sf"/>
</dbReference>
<dbReference type="Pfam" id="PF13417">
    <property type="entry name" value="GST_N_3"/>
    <property type="match status" value="1"/>
</dbReference>
<name>A0ABW5U1C3_9RHOB</name>
<dbReference type="SUPFAM" id="SSF52833">
    <property type="entry name" value="Thioredoxin-like"/>
    <property type="match status" value="1"/>
</dbReference>
<gene>
    <name evidence="3" type="ORF">ACFSUD_08890</name>
</gene>
<accession>A0ABW5U1C3</accession>
<dbReference type="Gene3D" id="3.40.30.10">
    <property type="entry name" value="Glutaredoxin"/>
    <property type="match status" value="1"/>
</dbReference>
<dbReference type="PROSITE" id="PS50405">
    <property type="entry name" value="GST_CTER"/>
    <property type="match status" value="1"/>
</dbReference>
<proteinExistence type="predicted"/>
<dbReference type="InterPro" id="IPR010987">
    <property type="entry name" value="Glutathione-S-Trfase_C-like"/>
</dbReference>
<keyword evidence="4" id="KW-1185">Reference proteome</keyword>
<evidence type="ECO:0000259" key="2">
    <source>
        <dbReference type="PROSITE" id="PS50405"/>
    </source>
</evidence>
<evidence type="ECO:0000313" key="3">
    <source>
        <dbReference type="EMBL" id="MFD2739683.1"/>
    </source>
</evidence>
<dbReference type="SUPFAM" id="SSF47616">
    <property type="entry name" value="GST C-terminal domain-like"/>
    <property type="match status" value="1"/>
</dbReference>
<feature type="domain" description="GST N-terminal" evidence="1">
    <location>
        <begin position="1"/>
        <end position="75"/>
    </location>
</feature>